<protein>
    <submittedName>
        <fullName evidence="1">Uncharacterized protein</fullName>
    </submittedName>
</protein>
<comment type="caution">
    <text evidence="1">The sequence shown here is derived from an EMBL/GenBank/DDBJ whole genome shotgun (WGS) entry which is preliminary data.</text>
</comment>
<sequence length="80" mass="8552">MGRLGAEKGIGDEGVVAEAPPSVFILLMRGGHGGFGRLGIRPGQWRSSNKWAWATEMAQGKSSYIKRPEPSISVNEGGIR</sequence>
<dbReference type="Proteomes" id="UP001454036">
    <property type="component" value="Unassembled WGS sequence"/>
</dbReference>
<organism evidence="1 2">
    <name type="scientific">Lithospermum erythrorhizon</name>
    <name type="common">Purple gromwell</name>
    <name type="synonym">Lithospermum officinale var. erythrorhizon</name>
    <dbReference type="NCBI Taxonomy" id="34254"/>
    <lineage>
        <taxon>Eukaryota</taxon>
        <taxon>Viridiplantae</taxon>
        <taxon>Streptophyta</taxon>
        <taxon>Embryophyta</taxon>
        <taxon>Tracheophyta</taxon>
        <taxon>Spermatophyta</taxon>
        <taxon>Magnoliopsida</taxon>
        <taxon>eudicotyledons</taxon>
        <taxon>Gunneridae</taxon>
        <taxon>Pentapetalae</taxon>
        <taxon>asterids</taxon>
        <taxon>lamiids</taxon>
        <taxon>Boraginales</taxon>
        <taxon>Boraginaceae</taxon>
        <taxon>Boraginoideae</taxon>
        <taxon>Lithospermeae</taxon>
        <taxon>Lithospermum</taxon>
    </lineage>
</organism>
<dbReference type="AlphaFoldDB" id="A0AAV3RW21"/>
<keyword evidence="2" id="KW-1185">Reference proteome</keyword>
<gene>
    <name evidence="1" type="ORF">LIER_31875</name>
</gene>
<evidence type="ECO:0000313" key="2">
    <source>
        <dbReference type="Proteomes" id="UP001454036"/>
    </source>
</evidence>
<evidence type="ECO:0000313" key="1">
    <source>
        <dbReference type="EMBL" id="GAA0184587.1"/>
    </source>
</evidence>
<accession>A0AAV3RW21</accession>
<dbReference type="EMBL" id="BAABME010012005">
    <property type="protein sequence ID" value="GAA0184587.1"/>
    <property type="molecule type" value="Genomic_DNA"/>
</dbReference>
<proteinExistence type="predicted"/>
<name>A0AAV3RW21_LITER</name>
<reference evidence="1 2" key="1">
    <citation type="submission" date="2024-01" db="EMBL/GenBank/DDBJ databases">
        <title>The complete chloroplast genome sequence of Lithospermum erythrorhizon: insights into the phylogenetic relationship among Boraginaceae species and the maternal lineages of purple gromwells.</title>
        <authorList>
            <person name="Okada T."/>
            <person name="Watanabe K."/>
        </authorList>
    </citation>
    <scope>NUCLEOTIDE SEQUENCE [LARGE SCALE GENOMIC DNA]</scope>
</reference>